<sequence>MNFLWVGISVVFISLSSNVLAAPPAPWLAVAEGSHSLSGTSACASTAAGVLRKQGFARVSHTGSTVMGAYRGGSDYEFKAVIKCQSKSAVAFVVTTLSGQGLNKANSLIAGLRGRGGRIADDSGSSTAEPEEEEVYDDEEEYYDE</sequence>
<evidence type="ECO:0000256" key="2">
    <source>
        <dbReference type="SAM" id="SignalP"/>
    </source>
</evidence>
<feature type="signal peptide" evidence="2">
    <location>
        <begin position="1"/>
        <end position="21"/>
    </location>
</feature>
<keyword evidence="2" id="KW-0732">Signal</keyword>
<gene>
    <name evidence="3" type="ORF">MBHS_03428</name>
</gene>
<evidence type="ECO:0000313" key="3">
    <source>
        <dbReference type="EMBL" id="SEH07552.1"/>
    </source>
</evidence>
<reference evidence="3 4" key="1">
    <citation type="submission" date="2016-10" db="EMBL/GenBank/DDBJ databases">
        <authorList>
            <person name="de Groot N.N."/>
        </authorList>
    </citation>
    <scope>NUCLEOTIDE SEQUENCE [LARGE SCALE GENOMIC DNA]</scope>
    <source>
        <strain evidence="3">MBHS1</strain>
    </source>
</reference>
<dbReference type="OrthoDB" id="2661942at2"/>
<name>A0A1H6FBU1_9GAMM</name>
<dbReference type="AlphaFoldDB" id="A0A1H6FBU1"/>
<protein>
    <submittedName>
        <fullName evidence="3">Uncharacterized protein</fullName>
    </submittedName>
</protein>
<dbReference type="EMBL" id="FMSV02000533">
    <property type="protein sequence ID" value="SEH07552.1"/>
    <property type="molecule type" value="Genomic_DNA"/>
</dbReference>
<evidence type="ECO:0000256" key="1">
    <source>
        <dbReference type="SAM" id="MobiDB-lite"/>
    </source>
</evidence>
<evidence type="ECO:0000313" key="4">
    <source>
        <dbReference type="Proteomes" id="UP000236724"/>
    </source>
</evidence>
<organism evidence="3 4">
    <name type="scientific">Candidatus Venteria ishoeyi</name>
    <dbReference type="NCBI Taxonomy" id="1899563"/>
    <lineage>
        <taxon>Bacteria</taxon>
        <taxon>Pseudomonadati</taxon>
        <taxon>Pseudomonadota</taxon>
        <taxon>Gammaproteobacteria</taxon>
        <taxon>Thiotrichales</taxon>
        <taxon>Thiotrichaceae</taxon>
        <taxon>Venteria</taxon>
    </lineage>
</organism>
<feature type="compositionally biased region" description="Acidic residues" evidence="1">
    <location>
        <begin position="129"/>
        <end position="145"/>
    </location>
</feature>
<dbReference type="Proteomes" id="UP000236724">
    <property type="component" value="Unassembled WGS sequence"/>
</dbReference>
<proteinExistence type="predicted"/>
<keyword evidence="4" id="KW-1185">Reference proteome</keyword>
<feature type="chain" id="PRO_5014796320" evidence="2">
    <location>
        <begin position="22"/>
        <end position="145"/>
    </location>
</feature>
<feature type="region of interest" description="Disordered" evidence="1">
    <location>
        <begin position="115"/>
        <end position="145"/>
    </location>
</feature>
<accession>A0A1H6FBU1</accession>
<dbReference type="RefSeq" id="WP_103921195.1">
    <property type="nucleotide sequence ID" value="NZ_FMSV02000533.1"/>
</dbReference>